<feature type="region of interest" description="Disordered" evidence="1">
    <location>
        <begin position="53"/>
        <end position="72"/>
    </location>
</feature>
<dbReference type="EMBL" id="HBUE01105367">
    <property type="protein sequence ID" value="CAG6486875.1"/>
    <property type="molecule type" value="Transcribed_RNA"/>
</dbReference>
<sequence length="136" mass="15094">MDCFDPGRRHTLLRSRFVLAGQPVRLPGRHDRRFDPGLGLPRAERVCQERHDAVPHDRPGHGAWPGADLPAGHRQRDDVLRKTEIPGHGHCRVRFRPGDVHFRSADGDSDKAVRVAGGAAGDFGDRAGVYRVWGDV</sequence>
<evidence type="ECO:0000256" key="1">
    <source>
        <dbReference type="SAM" id="MobiDB-lite"/>
    </source>
</evidence>
<protein>
    <submittedName>
        <fullName evidence="2">(northern house mosquito) hypothetical protein</fullName>
    </submittedName>
</protein>
<proteinExistence type="predicted"/>
<dbReference type="AlphaFoldDB" id="A0A8D8C4H4"/>
<organism evidence="2">
    <name type="scientific">Culex pipiens</name>
    <name type="common">House mosquito</name>
    <dbReference type="NCBI Taxonomy" id="7175"/>
    <lineage>
        <taxon>Eukaryota</taxon>
        <taxon>Metazoa</taxon>
        <taxon>Ecdysozoa</taxon>
        <taxon>Arthropoda</taxon>
        <taxon>Hexapoda</taxon>
        <taxon>Insecta</taxon>
        <taxon>Pterygota</taxon>
        <taxon>Neoptera</taxon>
        <taxon>Endopterygota</taxon>
        <taxon>Diptera</taxon>
        <taxon>Nematocera</taxon>
        <taxon>Culicoidea</taxon>
        <taxon>Culicidae</taxon>
        <taxon>Culicinae</taxon>
        <taxon>Culicini</taxon>
        <taxon>Culex</taxon>
        <taxon>Culex</taxon>
    </lineage>
</organism>
<reference evidence="2" key="1">
    <citation type="submission" date="2021-05" db="EMBL/GenBank/DDBJ databases">
        <authorList>
            <person name="Alioto T."/>
            <person name="Alioto T."/>
            <person name="Gomez Garrido J."/>
        </authorList>
    </citation>
    <scope>NUCLEOTIDE SEQUENCE</scope>
</reference>
<name>A0A8D8C4H4_CULPI</name>
<accession>A0A8D8C4H4</accession>
<evidence type="ECO:0000313" key="2">
    <source>
        <dbReference type="EMBL" id="CAG6486875.1"/>
    </source>
</evidence>